<dbReference type="PANTHER" id="PTHR36056:SF1">
    <property type="entry name" value="PROTEIN, PUTATIVE-RELATED"/>
    <property type="match status" value="1"/>
</dbReference>
<feature type="compositionally biased region" description="Basic and acidic residues" evidence="1">
    <location>
        <begin position="159"/>
        <end position="173"/>
    </location>
</feature>
<feature type="region of interest" description="Disordered" evidence="1">
    <location>
        <begin position="417"/>
        <end position="436"/>
    </location>
</feature>
<protein>
    <submittedName>
        <fullName evidence="2">Uncharacterized protein</fullName>
    </submittedName>
</protein>
<organism evidence="2 3">
    <name type="scientific">Cinnamomum micranthum f. kanehirae</name>
    <dbReference type="NCBI Taxonomy" id="337451"/>
    <lineage>
        <taxon>Eukaryota</taxon>
        <taxon>Viridiplantae</taxon>
        <taxon>Streptophyta</taxon>
        <taxon>Embryophyta</taxon>
        <taxon>Tracheophyta</taxon>
        <taxon>Spermatophyta</taxon>
        <taxon>Magnoliopsida</taxon>
        <taxon>Magnoliidae</taxon>
        <taxon>Laurales</taxon>
        <taxon>Lauraceae</taxon>
        <taxon>Cinnamomum</taxon>
    </lineage>
</organism>
<feature type="compositionally biased region" description="Polar residues" evidence="1">
    <location>
        <begin position="182"/>
        <end position="192"/>
    </location>
</feature>
<accession>A0A3S3PPH6</accession>
<dbReference type="Proteomes" id="UP000283530">
    <property type="component" value="Unassembled WGS sequence"/>
</dbReference>
<feature type="region of interest" description="Disordered" evidence="1">
    <location>
        <begin position="114"/>
        <end position="135"/>
    </location>
</feature>
<feature type="compositionally biased region" description="Polar residues" evidence="1">
    <location>
        <begin position="349"/>
        <end position="360"/>
    </location>
</feature>
<sequence>MEAGKLAAEYLVSQGLLPPNSLPGKWQNGNLKGSQVGNVQESRVQAREYLAPEGRKSVFPRVGNVPDGGSARRRFSDEFSAMWHRNHMRGRKRMGSFRGFGLDWGRENGRKGPWSEKTRVFPDVEGGDDVLDMPYQGEKNVGSGVLGRTSKIITNELPSKSEVEGESGTKLEATELPDDASSKASSSCTNKDLPSEKEADLTKGLDDANVLKLETQEYNNGTFGDKMEENALEDLGNKHCLMEDEPISKHGGDLLRLCRFTKVPTKPRSSLTSRVSRVDQGPITEERSAYDITPASGSQVPIEGDSGETSTHSSKRFTFDVSTVPSSGSLDEAVDMDVTFVAERERCNRSQSLSDESSFSHAEESSDGPPGFEKSESMVLSLEVDSFASSDGPPGFERSESMVLSNKDVSFAHHFATWEEKKQPRESPSSGVSQEDDDHLLQNLRVKQSCLEVEKLSPDEKMVESVDEKMLMEDGIAPKFGAESNAEAREEKQLSPCSFKNFDLNLMDASEIAEGADGLIQDQVSTAHSALEVQKEAPKDIDLSINNNLSDFDDYHGLMSHGKEAMVVDAANGSLMEDKAFDTPVQKTETMFSISSLENFLNHTDNTHLPDAQDGYGNDISQFLGTDLSNCSAVPADIHELQTQISLHGQEGMITDDESIYLALGEIPLSFLGLGVWDQPAQDYGRPF</sequence>
<comment type="caution">
    <text evidence="2">The sequence shown here is derived from an EMBL/GenBank/DDBJ whole genome shotgun (WGS) entry which is preliminary data.</text>
</comment>
<dbReference type="OrthoDB" id="765741at2759"/>
<evidence type="ECO:0000313" key="3">
    <source>
        <dbReference type="Proteomes" id="UP000283530"/>
    </source>
</evidence>
<gene>
    <name evidence="2" type="ORF">CKAN_02441100</name>
</gene>
<feature type="region of interest" description="Disordered" evidence="1">
    <location>
        <begin position="349"/>
        <end position="375"/>
    </location>
</feature>
<proteinExistence type="predicted"/>
<dbReference type="AlphaFoldDB" id="A0A3S3PPH6"/>
<dbReference type="EMBL" id="QPKB01000011">
    <property type="protein sequence ID" value="RWR95085.1"/>
    <property type="molecule type" value="Genomic_DNA"/>
</dbReference>
<feature type="region of interest" description="Disordered" evidence="1">
    <location>
        <begin position="292"/>
        <end position="314"/>
    </location>
</feature>
<name>A0A3S3PPH6_9MAGN</name>
<dbReference type="InterPro" id="IPR040276">
    <property type="entry name" value="At4g26450-like"/>
</dbReference>
<dbReference type="PANTHER" id="PTHR36056">
    <property type="entry name" value="PROTEIN, PUTATIVE-RELATED"/>
    <property type="match status" value="1"/>
</dbReference>
<reference evidence="2 3" key="1">
    <citation type="journal article" date="2019" name="Nat. Plants">
        <title>Stout camphor tree genome fills gaps in understanding of flowering plant genome evolution.</title>
        <authorList>
            <person name="Chaw S.M."/>
            <person name="Liu Y.C."/>
            <person name="Wu Y.W."/>
            <person name="Wang H.Y."/>
            <person name="Lin C.I."/>
            <person name="Wu C.S."/>
            <person name="Ke H.M."/>
            <person name="Chang L.Y."/>
            <person name="Hsu C.Y."/>
            <person name="Yang H.T."/>
            <person name="Sudianto E."/>
            <person name="Hsu M.H."/>
            <person name="Wu K.P."/>
            <person name="Wang L.N."/>
            <person name="Leebens-Mack J.H."/>
            <person name="Tsai I.J."/>
        </authorList>
    </citation>
    <scope>NUCLEOTIDE SEQUENCE [LARGE SCALE GENOMIC DNA]</scope>
    <source>
        <strain evidence="3">cv. Chaw 1501</strain>
        <tissue evidence="2">Young leaves</tissue>
    </source>
</reference>
<feature type="region of interest" description="Disordered" evidence="1">
    <location>
        <begin position="156"/>
        <end position="199"/>
    </location>
</feature>
<keyword evidence="3" id="KW-1185">Reference proteome</keyword>
<evidence type="ECO:0000256" key="1">
    <source>
        <dbReference type="SAM" id="MobiDB-lite"/>
    </source>
</evidence>
<evidence type="ECO:0000313" key="2">
    <source>
        <dbReference type="EMBL" id="RWR95085.1"/>
    </source>
</evidence>